<protein>
    <submittedName>
        <fullName evidence="2">Mitochondrial ribonuclease P protein 1</fullName>
    </submittedName>
</protein>
<dbReference type="Gene3D" id="3.40.50.11980">
    <property type="match status" value="1"/>
</dbReference>
<reference evidence="1" key="1">
    <citation type="journal article" date="2013" name="Genetics">
        <title>The draft genome and transcriptome of Panagrellus redivivus are shaped by the harsh demands of a free-living lifestyle.</title>
        <authorList>
            <person name="Srinivasan J."/>
            <person name="Dillman A.R."/>
            <person name="Macchietto M.G."/>
            <person name="Heikkinen L."/>
            <person name="Lakso M."/>
            <person name="Fracchia K.M."/>
            <person name="Antoshechkin I."/>
            <person name="Mortazavi A."/>
            <person name="Wong G."/>
            <person name="Sternberg P.W."/>
        </authorList>
    </citation>
    <scope>NUCLEOTIDE SEQUENCE [LARGE SCALE GENOMIC DNA]</scope>
    <source>
        <strain evidence="1">MT8872</strain>
    </source>
</reference>
<evidence type="ECO:0000313" key="1">
    <source>
        <dbReference type="Proteomes" id="UP000492821"/>
    </source>
</evidence>
<keyword evidence="1" id="KW-1185">Reference proteome</keyword>
<accession>A0A7E4ULS9</accession>
<dbReference type="Proteomes" id="UP000492821">
    <property type="component" value="Unassembled WGS sequence"/>
</dbReference>
<evidence type="ECO:0000313" key="2">
    <source>
        <dbReference type="WBParaSite" id="Pan_g10290.t1"/>
    </source>
</evidence>
<reference evidence="2" key="2">
    <citation type="submission" date="2020-10" db="UniProtKB">
        <authorList>
            <consortium name="WormBaseParasite"/>
        </authorList>
    </citation>
    <scope>IDENTIFICATION</scope>
</reference>
<name>A0A7E4ULS9_PANRE</name>
<sequence length="230" mass="26610">MDPPTDQHRLIIIDALDIMHHAQTVINNLYPKDDKTPDALYLPILANELLSKGGNVRIFINSYDYVNRQNYRNFVILERLRLMGLLHIVSGDPVVFRSTLLQTAKKHAALIVSRDSFHNIFPDQLADVPRHVRLYEVTTDPDFKKEDLLERLVVQSKVSVNFLPHDELVIPVTHREYAKICLGAVNIPMFNHANSLELETLLELIRYNLSYELLKKCPTFNEEDYPIIPE</sequence>
<dbReference type="AlphaFoldDB" id="A0A7E4ULS9"/>
<organism evidence="1 2">
    <name type="scientific">Panagrellus redivivus</name>
    <name type="common">Microworm</name>
    <dbReference type="NCBI Taxonomy" id="6233"/>
    <lineage>
        <taxon>Eukaryota</taxon>
        <taxon>Metazoa</taxon>
        <taxon>Ecdysozoa</taxon>
        <taxon>Nematoda</taxon>
        <taxon>Chromadorea</taxon>
        <taxon>Rhabditida</taxon>
        <taxon>Tylenchina</taxon>
        <taxon>Panagrolaimomorpha</taxon>
        <taxon>Panagrolaimoidea</taxon>
        <taxon>Panagrolaimidae</taxon>
        <taxon>Panagrellus</taxon>
    </lineage>
</organism>
<proteinExistence type="predicted"/>
<dbReference type="WBParaSite" id="Pan_g10290.t1">
    <property type="protein sequence ID" value="Pan_g10290.t1"/>
    <property type="gene ID" value="Pan_g10290"/>
</dbReference>